<sequence length="170" mass="19230">MGLTRVDFQRLLSQEVFLEGMAANDVRSLWRRLRGNAVVEDIDRRLCSDPQSIRELCEFVSELLNEEYDTHYRHPDDMAICAALVVLERSPISHARNLFSRLQTLKERSLVWVQRIAEYCDARFVPCDCTRIVLQRAGPADGTTILLVGACIVRPGAPVDASDSTQRIVA</sequence>
<comment type="caution">
    <text evidence="1">The sequence shown here is derived from an EMBL/GenBank/DDBJ whole genome shotgun (WGS) entry which is preliminary data.</text>
</comment>
<protein>
    <submittedName>
        <fullName evidence="1">Uncharacterized protein</fullName>
    </submittedName>
</protein>
<gene>
    <name evidence="1" type="ORF">LCGC14_2158880</name>
</gene>
<organism evidence="1">
    <name type="scientific">marine sediment metagenome</name>
    <dbReference type="NCBI Taxonomy" id="412755"/>
    <lineage>
        <taxon>unclassified sequences</taxon>
        <taxon>metagenomes</taxon>
        <taxon>ecological metagenomes</taxon>
    </lineage>
</organism>
<evidence type="ECO:0000313" key="1">
    <source>
        <dbReference type="EMBL" id="KKL65047.1"/>
    </source>
</evidence>
<accession>A0A0F9GPF4</accession>
<dbReference type="EMBL" id="LAZR01027657">
    <property type="protein sequence ID" value="KKL65047.1"/>
    <property type="molecule type" value="Genomic_DNA"/>
</dbReference>
<name>A0A0F9GPF4_9ZZZZ</name>
<reference evidence="1" key="1">
    <citation type="journal article" date="2015" name="Nature">
        <title>Complex archaea that bridge the gap between prokaryotes and eukaryotes.</title>
        <authorList>
            <person name="Spang A."/>
            <person name="Saw J.H."/>
            <person name="Jorgensen S.L."/>
            <person name="Zaremba-Niedzwiedzka K."/>
            <person name="Martijn J."/>
            <person name="Lind A.E."/>
            <person name="van Eijk R."/>
            <person name="Schleper C."/>
            <person name="Guy L."/>
            <person name="Ettema T.J."/>
        </authorList>
    </citation>
    <scope>NUCLEOTIDE SEQUENCE</scope>
</reference>
<dbReference type="AlphaFoldDB" id="A0A0F9GPF4"/>
<proteinExistence type="predicted"/>